<dbReference type="InterPro" id="IPR027417">
    <property type="entry name" value="P-loop_NTPase"/>
</dbReference>
<dbReference type="InterPro" id="IPR049945">
    <property type="entry name" value="AAA_22"/>
</dbReference>
<sequence>MKLPETLVDKLSQGNVIPLVGAGVSMSIKNKKGERVFPCWKTLLVNAANKAAEEGNESAVNAINALVNIDELHTAAQMARKHLPDATWYEFLKKQFSPDLDQLDETSAKLQRLIWDISHRIITLNYDKCLEWAHRSPASVTSLDNSYKSKLRDFKATNSTEDMVWHLHGFIDIPENIVLTPESYNHLYSSGEGEENEAAITTLRDIFSTETILFIGSSLGDVEILEEMHKQNDLFANNTGPHYALVKESDSSTIKTKLKAITNSIHIIPFDDFGEPLETLLNSIASNSLKNKQKKEVKADEQIKQIESSKKIEAIDKISVLIANPLDYQFDYDPYVKSLKKFKSELFIKPLNGETIWDESDYIFILSKLTKNGLQIEDDSCCRDFLELNDLFYSLPTNAKGIFIIVESIPKNIRKNNLEEITNLPIVIFEIDNKNKDSLKKLDQLYYQVFKRKNLGYIEGSIVVNENNFKFDIKSSTKNKVTSSSESRLYNIDKSTTTNFVGRHSDLSAISREITRIEDKELVLVIKGSGGIGKTTLINKLAIELSKRDKYNGGIHFIDCEPIADFNLFYQKISSIFNLQSAQYLIEHLNDFFDEKKRLIILDNFESILNNTETSKDIKSRYLTLIGELSQFSSIVITTRESCDEPWEEEYTLRSLESDEAIQLFNKITKNKYSSPGEQLYIKNNIIEEQLDRNPLAIKLIASNIPPGKSTHDLEKDLQELFSSIDCLGYFNHSTDLNINRKNSLLGSVVYSYRTLNDIDQKALELISFFPDGISLNSLKKIAESKHDSHKNKKFKSLITDNSIKTLSNKSLIEDSSRNIKLHPIINRFVLIKANQNNTYDTYWQNIVDYNMSFMKLLYDLRLDKENIGFDIALSNINNFLLTLEMGHKTNFDIIDPTEYLDFIDSLSAFCVDLCLSKSFSDKLSIFIESIESEAIAIPNFLLESFKVQLCSSLYFSGSFDNAFEMLQSLFPYEKTIAINPEVRHEYINSMVAHSIYSMEGYTNFDLEHLVKIQQDSPRRYPPVLYEKCIFHTVYLNNCDKNLSYYESNRLLNTINIDDLKSTICSLHPNLHLEKCQLSYILHLVCPLSDSEIKKLVSVNPFTSGLKYLMLAINEERSSFDISSETIQSLSNIESLYKKASSCLFHIKYYYIHCQYHHCKFLLKSGSLDKFKKIKDEALELCKCYGYPFWVHEFENLLSPKPYQFKINEHLSDSDIVNFINRSMKNTRRNKTTSAKVS</sequence>
<dbReference type="Gene3D" id="3.40.50.300">
    <property type="entry name" value="P-loop containing nucleotide triphosphate hydrolases"/>
    <property type="match status" value="1"/>
</dbReference>
<reference evidence="2 3" key="1">
    <citation type="submission" date="2013-09" db="EMBL/GenBank/DDBJ databases">
        <title>Whole genome shotgun sequence of Vibrio azureus NBRC 104587.</title>
        <authorList>
            <person name="Isaki S."/>
            <person name="Hosoyama A."/>
            <person name="Numata M."/>
            <person name="Hashimoto M."/>
            <person name="Hosoyama Y."/>
            <person name="Tsuchikane K."/>
            <person name="Noguchi M."/>
            <person name="Hirakata S."/>
            <person name="Ichikawa N."/>
            <person name="Ohji S."/>
            <person name="Yamazoe A."/>
            <person name="Fujita N."/>
        </authorList>
    </citation>
    <scope>NUCLEOTIDE SEQUENCE [LARGE SCALE GENOMIC DNA]</scope>
    <source>
        <strain evidence="2 3">NBRC 104587</strain>
    </source>
</reference>
<dbReference type="Pfam" id="PF13289">
    <property type="entry name" value="SIR2_2"/>
    <property type="match status" value="1"/>
</dbReference>
<comment type="caution">
    <text evidence="2">The sequence shown here is derived from an EMBL/GenBank/DDBJ whole genome shotgun (WGS) entry which is preliminary data.</text>
</comment>
<feature type="domain" description="AAA+ ATPase" evidence="1">
    <location>
        <begin position="520"/>
        <end position="669"/>
    </location>
</feature>
<dbReference type="SMART" id="SM00382">
    <property type="entry name" value="AAA"/>
    <property type="match status" value="1"/>
</dbReference>
<organism evidence="2 3">
    <name type="scientific">Vibrio azureus NBRC 104587</name>
    <dbReference type="NCBI Taxonomy" id="1219077"/>
    <lineage>
        <taxon>Bacteria</taxon>
        <taxon>Pseudomonadati</taxon>
        <taxon>Pseudomonadota</taxon>
        <taxon>Gammaproteobacteria</taxon>
        <taxon>Vibrionales</taxon>
        <taxon>Vibrionaceae</taxon>
        <taxon>Vibrio</taxon>
    </lineage>
</organism>
<keyword evidence="3" id="KW-1185">Reference proteome</keyword>
<accession>U3A8I2</accession>
<dbReference type="SUPFAM" id="SSF52540">
    <property type="entry name" value="P-loop containing nucleoside triphosphate hydrolases"/>
    <property type="match status" value="1"/>
</dbReference>
<dbReference type="PANTHER" id="PTHR47691:SF3">
    <property type="entry name" value="HTH-TYPE TRANSCRIPTIONAL REGULATOR RV0890C-RELATED"/>
    <property type="match status" value="1"/>
</dbReference>
<evidence type="ECO:0000259" key="1">
    <source>
        <dbReference type="SMART" id="SM00382"/>
    </source>
</evidence>
<protein>
    <recommendedName>
        <fullName evidence="1">AAA+ ATPase domain-containing protein</fullName>
    </recommendedName>
</protein>
<proteinExistence type="predicted"/>
<evidence type="ECO:0000313" key="3">
    <source>
        <dbReference type="Proteomes" id="UP000016567"/>
    </source>
</evidence>
<evidence type="ECO:0000313" key="2">
    <source>
        <dbReference type="EMBL" id="GAD76246.1"/>
    </source>
</evidence>
<dbReference type="GO" id="GO:0043531">
    <property type="term" value="F:ADP binding"/>
    <property type="evidence" value="ECO:0007669"/>
    <property type="project" value="InterPro"/>
</dbReference>
<dbReference type="PRINTS" id="PR00364">
    <property type="entry name" value="DISEASERSIST"/>
</dbReference>
<dbReference type="Pfam" id="PF13401">
    <property type="entry name" value="AAA_22"/>
    <property type="match status" value="1"/>
</dbReference>
<dbReference type="STRING" id="1219077.VAZ01S_039_00700"/>
<name>U3A8I2_9VIBR</name>
<dbReference type="Proteomes" id="UP000016567">
    <property type="component" value="Unassembled WGS sequence"/>
</dbReference>
<dbReference type="eggNOG" id="COG3903">
    <property type="taxonomic scope" value="Bacteria"/>
</dbReference>
<dbReference type="EMBL" id="BATL01000039">
    <property type="protein sequence ID" value="GAD76246.1"/>
    <property type="molecule type" value="Genomic_DNA"/>
</dbReference>
<dbReference type="eggNOG" id="COG0846">
    <property type="taxonomic scope" value="Bacteria"/>
</dbReference>
<gene>
    <name evidence="2" type="ORF">VAZ01S_039_00700</name>
</gene>
<dbReference type="AlphaFoldDB" id="U3A8I2"/>
<dbReference type="PANTHER" id="PTHR47691">
    <property type="entry name" value="REGULATOR-RELATED"/>
    <property type="match status" value="1"/>
</dbReference>
<dbReference type="InterPro" id="IPR003593">
    <property type="entry name" value="AAA+_ATPase"/>
</dbReference>
<dbReference type="RefSeq" id="WP_021709996.1">
    <property type="nucleotide sequence ID" value="NZ_BATL01000039.1"/>
</dbReference>